<name>A0ABS1SRQ0_9MICO</name>
<sequence length="162" mass="18071">MGFFTKDSTPTGGGGDALSPISKDRIKAGLERAGWSYSVDSDGDIGGGWEYASFFFFLSGKEEELLCIRGSWRGKLKADELAQAIEACNSWNAEKLWPKTYARLDDEGLVRVHTEHNVDYEQGITDGQLDQQLLCAVNTGMSFYEHLNEVFPATWAEYKPED</sequence>
<feature type="compositionally biased region" description="Polar residues" evidence="1">
    <location>
        <begin position="1"/>
        <end position="10"/>
    </location>
</feature>
<dbReference type="InterPro" id="IPR019660">
    <property type="entry name" value="Put_sensory_transdc_reg_YbjN"/>
</dbReference>
<evidence type="ECO:0000256" key="1">
    <source>
        <dbReference type="SAM" id="MobiDB-lite"/>
    </source>
</evidence>
<gene>
    <name evidence="2" type="ORF">D3226_12715</name>
</gene>
<dbReference type="Proteomes" id="UP001646141">
    <property type="component" value="Unassembled WGS sequence"/>
</dbReference>
<feature type="region of interest" description="Disordered" evidence="1">
    <location>
        <begin position="1"/>
        <end position="20"/>
    </location>
</feature>
<dbReference type="EMBL" id="QYAD01000004">
    <property type="protein sequence ID" value="MBL3690806.1"/>
    <property type="molecule type" value="Genomic_DNA"/>
</dbReference>
<dbReference type="RefSeq" id="WP_202382959.1">
    <property type="nucleotide sequence ID" value="NZ_BAAAMA010000010.1"/>
</dbReference>
<evidence type="ECO:0000313" key="2">
    <source>
        <dbReference type="EMBL" id="MBL3690806.1"/>
    </source>
</evidence>
<accession>A0ABS1SRQ0</accession>
<dbReference type="Pfam" id="PF10722">
    <property type="entry name" value="YbjN"/>
    <property type="match status" value="1"/>
</dbReference>
<protein>
    <submittedName>
        <fullName evidence="2">YbjN domain-containing protein</fullName>
    </submittedName>
</protein>
<comment type="caution">
    <text evidence="2">The sequence shown here is derived from an EMBL/GenBank/DDBJ whole genome shotgun (WGS) entry which is preliminary data.</text>
</comment>
<evidence type="ECO:0000313" key="3">
    <source>
        <dbReference type="Proteomes" id="UP001646141"/>
    </source>
</evidence>
<dbReference type="CDD" id="cd17511">
    <property type="entry name" value="YbjN_AmyR-like"/>
    <property type="match status" value="1"/>
</dbReference>
<reference evidence="2 3" key="1">
    <citation type="submission" date="2018-09" db="EMBL/GenBank/DDBJ databases">
        <title>Comparative genomics of Leucobacter spp.</title>
        <authorList>
            <person name="Reis A.C."/>
            <person name="Kolvenbach B.A."/>
            <person name="Corvini P.F.X."/>
            <person name="Nunes O.C."/>
        </authorList>
    </citation>
    <scope>NUCLEOTIDE SEQUENCE [LARGE SCALE GENOMIC DNA]</scope>
    <source>
        <strain evidence="2 3">L-1</strain>
    </source>
</reference>
<keyword evidence="3" id="KW-1185">Reference proteome</keyword>
<proteinExistence type="predicted"/>
<organism evidence="2 3">
    <name type="scientific">Leucobacter chromiireducens subsp. chromiireducens</name>
    <dbReference type="NCBI Taxonomy" id="660067"/>
    <lineage>
        <taxon>Bacteria</taxon>
        <taxon>Bacillati</taxon>
        <taxon>Actinomycetota</taxon>
        <taxon>Actinomycetes</taxon>
        <taxon>Micrococcales</taxon>
        <taxon>Microbacteriaceae</taxon>
        <taxon>Leucobacter</taxon>
    </lineage>
</organism>